<dbReference type="AlphaFoldDB" id="A0A7Z0PFY8"/>
<reference evidence="1 2" key="1">
    <citation type="submission" date="2020-05" db="EMBL/GenBank/DDBJ databases">
        <title>Streptobacillus felis strain LHL191014123.</title>
        <authorList>
            <person name="Fawzy A."/>
            <person name="Rau J."/>
            <person name="Risse K."/>
            <person name="Schauerte N."/>
            <person name="Geiger C."/>
            <person name="Blom J."/>
            <person name="Imirzalioglu C."/>
            <person name="Falgenhauer J."/>
            <person name="Bach A."/>
            <person name="Herden C."/>
            <person name="Eisenberg T."/>
        </authorList>
    </citation>
    <scope>NUCLEOTIDE SEQUENCE [LARGE SCALE GENOMIC DNA]</scope>
    <source>
        <strain evidence="1 2">LHL191014123</strain>
    </source>
</reference>
<name>A0A7Z0PFY8_9FUSO</name>
<dbReference type="Proteomes" id="UP000526184">
    <property type="component" value="Unassembled WGS sequence"/>
</dbReference>
<evidence type="ECO:0000313" key="2">
    <source>
        <dbReference type="Proteomes" id="UP000526184"/>
    </source>
</evidence>
<keyword evidence="2" id="KW-1185">Reference proteome</keyword>
<dbReference type="InterPro" id="IPR012334">
    <property type="entry name" value="Pectin_lyas_fold"/>
</dbReference>
<organism evidence="1 2">
    <name type="scientific">Streptobacillus felis</name>
    <dbReference type="NCBI Taxonomy" id="1384509"/>
    <lineage>
        <taxon>Bacteria</taxon>
        <taxon>Fusobacteriati</taxon>
        <taxon>Fusobacteriota</taxon>
        <taxon>Fusobacteriia</taxon>
        <taxon>Fusobacteriales</taxon>
        <taxon>Leptotrichiaceae</taxon>
        <taxon>Streptobacillus</taxon>
    </lineage>
</organism>
<dbReference type="SUPFAM" id="SSF51126">
    <property type="entry name" value="Pectin lyase-like"/>
    <property type="match status" value="1"/>
</dbReference>
<feature type="non-terminal residue" evidence="1">
    <location>
        <position position="155"/>
    </location>
</feature>
<sequence>MALTTSKPIIENEEIKGYNKPKGNIKSLKELNTDENLEIISNTFKSEGDIKAKELKVTTYAGEEGIKLSADIIGSIHGDVVKIVATKSGIGVKSITSKDLTLESKTQAKIEEIKTNNLNVKVEEDFTNRDKIISNNNINISAKNIINDGNVLISD</sequence>
<evidence type="ECO:0000313" key="1">
    <source>
        <dbReference type="EMBL" id="NYV28512.1"/>
    </source>
</evidence>
<dbReference type="RefSeq" id="WP_180136427.1">
    <property type="nucleotide sequence ID" value="NZ_JABMKT010000091.1"/>
</dbReference>
<gene>
    <name evidence="1" type="ORF">HP397_06825</name>
</gene>
<comment type="caution">
    <text evidence="1">The sequence shown here is derived from an EMBL/GenBank/DDBJ whole genome shotgun (WGS) entry which is preliminary data.</text>
</comment>
<dbReference type="InterPro" id="IPR011050">
    <property type="entry name" value="Pectin_lyase_fold/virulence"/>
</dbReference>
<protein>
    <submittedName>
        <fullName evidence="1">Uncharacterized protein</fullName>
    </submittedName>
</protein>
<proteinExistence type="predicted"/>
<dbReference type="EMBL" id="JABMKT010000091">
    <property type="protein sequence ID" value="NYV28512.1"/>
    <property type="molecule type" value="Genomic_DNA"/>
</dbReference>
<dbReference type="Gene3D" id="2.160.20.10">
    <property type="entry name" value="Single-stranded right-handed beta-helix, Pectin lyase-like"/>
    <property type="match status" value="1"/>
</dbReference>
<accession>A0A7Z0PFY8</accession>